<dbReference type="RefSeq" id="WP_133188388.1">
    <property type="nucleotide sequence ID" value="NZ_SMOD01000041.1"/>
</dbReference>
<protein>
    <recommendedName>
        <fullName evidence="3">DUF3618 domain-containing protein</fullName>
    </recommendedName>
</protein>
<proteinExistence type="predicted"/>
<evidence type="ECO:0008006" key="3">
    <source>
        <dbReference type="Google" id="ProtNLM"/>
    </source>
</evidence>
<accession>A0A4R5L6J2</accession>
<sequence length="103" mass="11537">MRPSEHTRRIREVAILERMEATRARLQAFSRRSREDLTRDVRSAQALTTANIARAFLTAPHVTLVGSIVLAALILGPRRVVPVVVRTSLTSWVARNVRALVGR</sequence>
<gene>
    <name evidence="1" type="ORF">E1N52_34805</name>
</gene>
<dbReference type="AlphaFoldDB" id="A0A4R5L6J2"/>
<name>A0A4R5L6J2_9BURK</name>
<comment type="caution">
    <text evidence="1">The sequence shown here is derived from an EMBL/GenBank/DDBJ whole genome shotgun (WGS) entry which is preliminary data.</text>
</comment>
<evidence type="ECO:0000313" key="2">
    <source>
        <dbReference type="Proteomes" id="UP000295606"/>
    </source>
</evidence>
<dbReference type="OrthoDB" id="9106329at2"/>
<dbReference type="Proteomes" id="UP000295606">
    <property type="component" value="Unassembled WGS sequence"/>
</dbReference>
<dbReference type="EMBL" id="SMOD01000041">
    <property type="protein sequence ID" value="TDG03419.1"/>
    <property type="molecule type" value="Genomic_DNA"/>
</dbReference>
<evidence type="ECO:0000313" key="1">
    <source>
        <dbReference type="EMBL" id="TDG03419.1"/>
    </source>
</evidence>
<reference evidence="1 2" key="1">
    <citation type="submission" date="2019-03" db="EMBL/GenBank/DDBJ databases">
        <title>Paraburkholderia sp. isolated from native Mimosa gymnas in Guartela State Park, Brazil.</title>
        <authorList>
            <person name="Paulitsch F."/>
            <person name="Hungria M."/>
            <person name="Delamuta J.R.M."/>
            <person name="Ribeiro R.A."/>
            <person name="Dall'Agnol R."/>
            <person name="Silva J.S.B."/>
        </authorList>
    </citation>
    <scope>NUCLEOTIDE SEQUENCE [LARGE SCALE GENOMIC DNA]</scope>
    <source>
        <strain evidence="1 2">CNPSo 3008</strain>
    </source>
</reference>
<organism evidence="1 2">
    <name type="scientific">Paraburkholderia guartelaensis</name>
    <dbReference type="NCBI Taxonomy" id="2546446"/>
    <lineage>
        <taxon>Bacteria</taxon>
        <taxon>Pseudomonadati</taxon>
        <taxon>Pseudomonadota</taxon>
        <taxon>Betaproteobacteria</taxon>
        <taxon>Burkholderiales</taxon>
        <taxon>Burkholderiaceae</taxon>
        <taxon>Paraburkholderia</taxon>
    </lineage>
</organism>